<organism evidence="2 3">
    <name type="scientific">Pleuronectes platessa</name>
    <name type="common">European plaice</name>
    <dbReference type="NCBI Taxonomy" id="8262"/>
    <lineage>
        <taxon>Eukaryota</taxon>
        <taxon>Metazoa</taxon>
        <taxon>Chordata</taxon>
        <taxon>Craniata</taxon>
        <taxon>Vertebrata</taxon>
        <taxon>Euteleostomi</taxon>
        <taxon>Actinopterygii</taxon>
        <taxon>Neopterygii</taxon>
        <taxon>Teleostei</taxon>
        <taxon>Neoteleostei</taxon>
        <taxon>Acanthomorphata</taxon>
        <taxon>Carangaria</taxon>
        <taxon>Pleuronectiformes</taxon>
        <taxon>Pleuronectoidei</taxon>
        <taxon>Pleuronectidae</taxon>
        <taxon>Pleuronectes</taxon>
    </lineage>
</organism>
<sequence>MAKLGEHKKKEVKGSLVPRTHCAALGAEPGSSHCACLQIIIPCRQRAAPPVPLLLNWLTRNELTTTRSDKKPEGTSCSKTRLRSRRRAAFAEHEVEAPFQQGNRE</sequence>
<evidence type="ECO:0000256" key="1">
    <source>
        <dbReference type="SAM" id="MobiDB-lite"/>
    </source>
</evidence>
<feature type="region of interest" description="Disordered" evidence="1">
    <location>
        <begin position="64"/>
        <end position="105"/>
    </location>
</feature>
<evidence type="ECO:0000313" key="3">
    <source>
        <dbReference type="Proteomes" id="UP001153269"/>
    </source>
</evidence>
<proteinExistence type="predicted"/>
<dbReference type="EMBL" id="CADEAL010001635">
    <property type="protein sequence ID" value="CAB1434157.1"/>
    <property type="molecule type" value="Genomic_DNA"/>
</dbReference>
<accession>A0A9N7UMB8</accession>
<evidence type="ECO:0000313" key="2">
    <source>
        <dbReference type="EMBL" id="CAB1434157.1"/>
    </source>
</evidence>
<name>A0A9N7UMB8_PLEPL</name>
<gene>
    <name evidence="2" type="ORF">PLEPLA_LOCUS22227</name>
</gene>
<reference evidence="2" key="1">
    <citation type="submission" date="2020-03" db="EMBL/GenBank/DDBJ databases">
        <authorList>
            <person name="Weist P."/>
        </authorList>
    </citation>
    <scope>NUCLEOTIDE SEQUENCE</scope>
</reference>
<dbReference type="AlphaFoldDB" id="A0A9N7UMB8"/>
<protein>
    <submittedName>
        <fullName evidence="2">Uncharacterized protein</fullName>
    </submittedName>
</protein>
<dbReference type="Proteomes" id="UP001153269">
    <property type="component" value="Unassembled WGS sequence"/>
</dbReference>
<comment type="caution">
    <text evidence="2">The sequence shown here is derived from an EMBL/GenBank/DDBJ whole genome shotgun (WGS) entry which is preliminary data.</text>
</comment>
<keyword evidence="3" id="KW-1185">Reference proteome</keyword>